<reference evidence="2" key="1">
    <citation type="submission" date="2022-07" db="EMBL/GenBank/DDBJ databases">
        <authorList>
            <person name="Macas J."/>
            <person name="Novak P."/>
            <person name="Neumann P."/>
        </authorList>
    </citation>
    <scope>NUCLEOTIDE SEQUENCE</scope>
</reference>
<feature type="region of interest" description="Disordered" evidence="1">
    <location>
        <begin position="128"/>
        <end position="147"/>
    </location>
</feature>
<organism evidence="2 3">
    <name type="scientific">Cuscuta epithymum</name>
    <dbReference type="NCBI Taxonomy" id="186058"/>
    <lineage>
        <taxon>Eukaryota</taxon>
        <taxon>Viridiplantae</taxon>
        <taxon>Streptophyta</taxon>
        <taxon>Embryophyta</taxon>
        <taxon>Tracheophyta</taxon>
        <taxon>Spermatophyta</taxon>
        <taxon>Magnoliopsida</taxon>
        <taxon>eudicotyledons</taxon>
        <taxon>Gunneridae</taxon>
        <taxon>Pentapetalae</taxon>
        <taxon>asterids</taxon>
        <taxon>lamiids</taxon>
        <taxon>Solanales</taxon>
        <taxon>Convolvulaceae</taxon>
        <taxon>Cuscuteae</taxon>
        <taxon>Cuscuta</taxon>
        <taxon>Cuscuta subgen. Cuscuta</taxon>
    </lineage>
</organism>
<proteinExistence type="predicted"/>
<dbReference type="EMBL" id="CAMAPF010000073">
    <property type="protein sequence ID" value="CAH9092573.1"/>
    <property type="molecule type" value="Genomic_DNA"/>
</dbReference>
<accession>A0AAV0D480</accession>
<protein>
    <submittedName>
        <fullName evidence="2">Uncharacterized protein</fullName>
    </submittedName>
</protein>
<evidence type="ECO:0000256" key="1">
    <source>
        <dbReference type="SAM" id="MobiDB-lite"/>
    </source>
</evidence>
<evidence type="ECO:0000313" key="2">
    <source>
        <dbReference type="EMBL" id="CAH9092573.1"/>
    </source>
</evidence>
<dbReference type="Proteomes" id="UP001152523">
    <property type="component" value="Unassembled WGS sequence"/>
</dbReference>
<dbReference type="PANTHER" id="PTHR38221">
    <property type="entry name" value="BNAA04G14260D PROTEIN"/>
    <property type="match status" value="1"/>
</dbReference>
<gene>
    <name evidence="2" type="ORF">CEPIT_LOCUS12158</name>
</gene>
<comment type="caution">
    <text evidence="2">The sequence shown here is derived from an EMBL/GenBank/DDBJ whole genome shotgun (WGS) entry which is preliminary data.</text>
</comment>
<dbReference type="PANTHER" id="PTHR38221:SF1">
    <property type="entry name" value="OVULE PROTEIN"/>
    <property type="match status" value="1"/>
</dbReference>
<evidence type="ECO:0000313" key="3">
    <source>
        <dbReference type="Proteomes" id="UP001152523"/>
    </source>
</evidence>
<keyword evidence="3" id="KW-1185">Reference proteome</keyword>
<name>A0AAV0D480_9ASTE</name>
<dbReference type="AlphaFoldDB" id="A0AAV0D480"/>
<sequence>MISRANKWMPFNLGSFFVCSQKMQDRFSFLINHCIPTPSQEEKLRTCSFARQSEVFPGLSGSNSSSPAPTSPELTPITMVSLPENGSDEEIPFSESEGFETLPEQGNSMSQPYLFGSEEVRPPTASAALCSQSDSPWDKRAPDSDEEGIEHQTTVDLGKESDDLGFLEPLDVNCELYAPEGSHCAKGSHKSGFRVCNFEDGDNDEYPSKRVRVSGEYLGVGSSTLSVFETQPSAAEVRDDDTVDADLVRKEAGNGGTNDKVEKGKGKCSIEGGHNLPFSVNGGEKLVRLGEKTVGGNLMNKDNDTHDNVEKGKVKCSTEGGRKLPFSVKGGEKFVRLGEETVRGNLMNEPSSSPKDLMEVLEMLLEKVDGEGKEGNGASLLETAISRGWDFPKPRWWPPEGFDD</sequence>